<feature type="domain" description="SIS" evidence="1">
    <location>
        <begin position="63"/>
        <end position="247"/>
    </location>
</feature>
<dbReference type="Gene3D" id="3.40.50.10490">
    <property type="entry name" value="Glucose-6-phosphate isomerase like protein, domain 1"/>
    <property type="match status" value="1"/>
</dbReference>
<protein>
    <submittedName>
        <fullName evidence="2">Sugar isomerase domain-containing protein</fullName>
    </submittedName>
</protein>
<gene>
    <name evidence="2" type="ORF">DYU11_25865</name>
</gene>
<reference evidence="2 3" key="1">
    <citation type="submission" date="2018-08" db="EMBL/GenBank/DDBJ databases">
        <title>Fibrisoma montanum sp. nov., isolated from Danxia mountain soil.</title>
        <authorList>
            <person name="Huang Y."/>
        </authorList>
    </citation>
    <scope>NUCLEOTIDE SEQUENCE [LARGE SCALE GENOMIC DNA]</scope>
    <source>
        <strain evidence="2 3">HYT19</strain>
    </source>
</reference>
<dbReference type="NCBIfam" id="NF002805">
    <property type="entry name" value="PRK02947.1"/>
    <property type="match status" value="1"/>
</dbReference>
<dbReference type="InterPro" id="IPR046348">
    <property type="entry name" value="SIS_dom_sf"/>
</dbReference>
<proteinExistence type="predicted"/>
<dbReference type="GO" id="GO:1901135">
    <property type="term" value="P:carbohydrate derivative metabolic process"/>
    <property type="evidence" value="ECO:0007669"/>
    <property type="project" value="InterPro"/>
</dbReference>
<keyword evidence="2" id="KW-0413">Isomerase</keyword>
<dbReference type="InterPro" id="IPR001347">
    <property type="entry name" value="SIS_dom"/>
</dbReference>
<dbReference type="PROSITE" id="PS51464">
    <property type="entry name" value="SIS"/>
    <property type="match status" value="1"/>
</dbReference>
<keyword evidence="3" id="KW-1185">Reference proteome</keyword>
<dbReference type="GO" id="GO:0097367">
    <property type="term" value="F:carbohydrate derivative binding"/>
    <property type="evidence" value="ECO:0007669"/>
    <property type="project" value="InterPro"/>
</dbReference>
<evidence type="ECO:0000313" key="3">
    <source>
        <dbReference type="Proteomes" id="UP000283523"/>
    </source>
</evidence>
<sequence>MASGWAVDTGQDCPFRRHGRGDRGREFCYTNITMIHQYIQKCRAILDTVGQQESQIQQAARWFADSILAGRMVHVFGSGHSRIMVEEMWPRYGSFPGFNPIVELSLTFHNLVVGANGQRQAMFLENVPGLADRILRNYDLSAMDAALIISSSGCNVVPIEMAEIFQKHGVKVVALITKEHSEKSTSKRSDGKKLGDFADLILDTGAPVGDAMVTVPGLDTPVAPGSTVGGAVLVNCIKAEVARMLTEAGQPPKVLSAGAVVGPERAVELFEAAYDEHAHRLAKLYEKVGIASYVSTSDYHG</sequence>
<name>A0A418LZW7_9BACT</name>
<dbReference type="EMBL" id="QXED01000009">
    <property type="protein sequence ID" value="RIV18930.1"/>
    <property type="molecule type" value="Genomic_DNA"/>
</dbReference>
<comment type="caution">
    <text evidence="2">The sequence shown here is derived from an EMBL/GenBank/DDBJ whole genome shotgun (WGS) entry which is preliminary data.</text>
</comment>
<dbReference type="OrthoDB" id="9805185at2"/>
<dbReference type="GO" id="GO:0016853">
    <property type="term" value="F:isomerase activity"/>
    <property type="evidence" value="ECO:0007669"/>
    <property type="project" value="UniProtKB-KW"/>
</dbReference>
<dbReference type="Pfam" id="PF13580">
    <property type="entry name" value="SIS_2"/>
    <property type="match status" value="1"/>
</dbReference>
<dbReference type="Proteomes" id="UP000283523">
    <property type="component" value="Unassembled WGS sequence"/>
</dbReference>
<organism evidence="2 3">
    <name type="scientific">Fibrisoma montanum</name>
    <dbReference type="NCBI Taxonomy" id="2305895"/>
    <lineage>
        <taxon>Bacteria</taxon>
        <taxon>Pseudomonadati</taxon>
        <taxon>Bacteroidota</taxon>
        <taxon>Cytophagia</taxon>
        <taxon>Cytophagales</taxon>
        <taxon>Spirosomataceae</taxon>
        <taxon>Fibrisoma</taxon>
    </lineage>
</organism>
<accession>A0A418LZW7</accession>
<evidence type="ECO:0000313" key="2">
    <source>
        <dbReference type="EMBL" id="RIV18930.1"/>
    </source>
</evidence>
<dbReference type="SUPFAM" id="SSF53697">
    <property type="entry name" value="SIS domain"/>
    <property type="match status" value="1"/>
</dbReference>
<evidence type="ECO:0000259" key="1">
    <source>
        <dbReference type="PROSITE" id="PS51464"/>
    </source>
</evidence>
<dbReference type="AlphaFoldDB" id="A0A418LZW7"/>